<protein>
    <submittedName>
        <fullName evidence="2">Hydrolase</fullName>
    </submittedName>
</protein>
<keyword evidence="2" id="KW-0378">Hydrolase</keyword>
<dbReference type="InterPro" id="IPR000073">
    <property type="entry name" value="AB_hydrolase_1"/>
</dbReference>
<feature type="domain" description="AB hydrolase-1" evidence="1">
    <location>
        <begin position="98"/>
        <end position="348"/>
    </location>
</feature>
<evidence type="ECO:0000313" key="2">
    <source>
        <dbReference type="EMBL" id="GHB23881.1"/>
    </source>
</evidence>
<keyword evidence="3" id="KW-1185">Reference proteome</keyword>
<comment type="caution">
    <text evidence="2">The sequence shown here is derived from an EMBL/GenBank/DDBJ whole genome shotgun (WGS) entry which is preliminary data.</text>
</comment>
<dbReference type="Proteomes" id="UP000646745">
    <property type="component" value="Unassembled WGS sequence"/>
</dbReference>
<dbReference type="GO" id="GO:0016787">
    <property type="term" value="F:hydrolase activity"/>
    <property type="evidence" value="ECO:0007669"/>
    <property type="project" value="UniProtKB-KW"/>
</dbReference>
<name>A0ABQ3E2N6_9GAMM</name>
<proteinExistence type="predicted"/>
<dbReference type="InterPro" id="IPR050266">
    <property type="entry name" value="AB_hydrolase_sf"/>
</dbReference>
<gene>
    <name evidence="2" type="ORF">GCM10009038_23580</name>
</gene>
<reference evidence="3" key="1">
    <citation type="journal article" date="2019" name="Int. J. Syst. Evol. Microbiol.">
        <title>The Global Catalogue of Microorganisms (GCM) 10K type strain sequencing project: providing services to taxonomists for standard genome sequencing and annotation.</title>
        <authorList>
            <consortium name="The Broad Institute Genomics Platform"/>
            <consortium name="The Broad Institute Genome Sequencing Center for Infectious Disease"/>
            <person name="Wu L."/>
            <person name="Ma J."/>
        </authorList>
    </citation>
    <scope>NUCLEOTIDE SEQUENCE [LARGE SCALE GENOMIC DNA]</scope>
    <source>
        <strain evidence="3">KCTC 32998</strain>
    </source>
</reference>
<dbReference type="RefSeq" id="WP_229809077.1">
    <property type="nucleotide sequence ID" value="NZ_BMZI01000005.1"/>
</dbReference>
<dbReference type="PANTHER" id="PTHR43798">
    <property type="entry name" value="MONOACYLGLYCEROL LIPASE"/>
    <property type="match status" value="1"/>
</dbReference>
<dbReference type="Pfam" id="PF00561">
    <property type="entry name" value="Abhydrolase_1"/>
    <property type="match status" value="1"/>
</dbReference>
<dbReference type="Gene3D" id="3.40.50.1820">
    <property type="entry name" value="alpha/beta hydrolase"/>
    <property type="match status" value="1"/>
</dbReference>
<organism evidence="2 3">
    <name type="scientific">Salinicola rhizosphaerae</name>
    <dbReference type="NCBI Taxonomy" id="1443141"/>
    <lineage>
        <taxon>Bacteria</taxon>
        <taxon>Pseudomonadati</taxon>
        <taxon>Pseudomonadota</taxon>
        <taxon>Gammaproteobacteria</taxon>
        <taxon>Oceanospirillales</taxon>
        <taxon>Halomonadaceae</taxon>
        <taxon>Salinicola</taxon>
    </lineage>
</organism>
<dbReference type="EMBL" id="BMZI01000005">
    <property type="protein sequence ID" value="GHB23881.1"/>
    <property type="molecule type" value="Genomic_DNA"/>
</dbReference>
<sequence length="367" mass="40902">MNDVSRNLIAASQRVMPALGIALSTGIGATMIGAPLSVQAQEEAGAETESRDETPRYGAELEGFDYPWPVQRFEFTSQRQALQMTYLDVPAKDPNGKTVVLLHGKNFCAATWQDSIERFTEAGYRVIAPDQIGFCKSSKPAAYQFSLHQLASNTHALLEHLDLDDITLMGHSMGGMLASRYALMYPEDTDRLVLVNPIGLEDWKAMGVPYQPIDEAYAAEQQKDAEAIRAYQQSTYYVGEWEPRYDRWVDMLAGMYAGDGGDLVAWDQTLTSDMVFTQPVIHEFDEIEVPTLLLIGERDNTAIGKSRASDAVKKTLGHYDVLGERAAERIPQAELVEFPELGHSPYIQQPERFHEALFEGLDRLDAS</sequence>
<accession>A0ABQ3E2N6</accession>
<dbReference type="InterPro" id="IPR029058">
    <property type="entry name" value="AB_hydrolase_fold"/>
</dbReference>
<dbReference type="PANTHER" id="PTHR43798:SF33">
    <property type="entry name" value="HYDROLASE, PUTATIVE (AFU_ORTHOLOGUE AFUA_2G14860)-RELATED"/>
    <property type="match status" value="1"/>
</dbReference>
<evidence type="ECO:0000313" key="3">
    <source>
        <dbReference type="Proteomes" id="UP000646745"/>
    </source>
</evidence>
<evidence type="ECO:0000259" key="1">
    <source>
        <dbReference type="Pfam" id="PF00561"/>
    </source>
</evidence>
<dbReference type="SUPFAM" id="SSF53474">
    <property type="entry name" value="alpha/beta-Hydrolases"/>
    <property type="match status" value="1"/>
</dbReference>
<dbReference type="PRINTS" id="PR00111">
    <property type="entry name" value="ABHYDROLASE"/>
</dbReference>